<dbReference type="Proteomes" id="UP000039865">
    <property type="component" value="Unassembled WGS sequence"/>
</dbReference>
<protein>
    <submittedName>
        <fullName evidence="3">2-oxo acid dehydrogenase acyltransferase</fullName>
    </submittedName>
</protein>
<dbReference type="InterPro" id="IPR023213">
    <property type="entry name" value="CAT-like_dom_sf"/>
</dbReference>
<proteinExistence type="predicted"/>
<dbReference type="InterPro" id="IPR001078">
    <property type="entry name" value="2-oxoacid_DH_actylTfrase"/>
</dbReference>
<dbReference type="InParanoid" id="A0A077ZTB5"/>
<evidence type="ECO:0000259" key="1">
    <source>
        <dbReference type="Pfam" id="PF00198"/>
    </source>
</evidence>
<keyword evidence="3" id="KW-0808">Transferase</keyword>
<sequence length="237" mass="26714">MTKAIFLANDRNRRDVGRIRWGYVIRTLQQQIQFQKAEILTVSVLVDQENGKDLLSVNLQEAQNESLLDLAKVLGRKVVKAKNNQDEDHIKATQLFDIIPNFILGVLITIFTYLGQCVGISIPALGLRGNEYGQALLTNIGTLGFEEGFAPIAIPFHSMYTVCSGKVIQRVVVMNGEIKIRDIMKTVWTIDHRYGDAAIAGRFVKIFKDYVENPQNFDISRYPDCSSLNSTPKNKNH</sequence>
<dbReference type="OrthoDB" id="196858at2759"/>
<evidence type="ECO:0000313" key="4">
    <source>
        <dbReference type="Proteomes" id="UP000039865"/>
    </source>
</evidence>
<evidence type="ECO:0000313" key="3">
    <source>
        <dbReference type="EMBL" id="CDW72570.1"/>
    </source>
</evidence>
<dbReference type="Pfam" id="PF00198">
    <property type="entry name" value="2-oxoacid_dh"/>
    <property type="match status" value="1"/>
</dbReference>
<dbReference type="AlphaFoldDB" id="A0A077ZTB5"/>
<name>A0A077ZTB5_STYLE</name>
<reference evidence="3 4" key="1">
    <citation type="submission" date="2014-06" db="EMBL/GenBank/DDBJ databases">
        <authorList>
            <person name="Swart Estienne"/>
        </authorList>
    </citation>
    <scope>NUCLEOTIDE SEQUENCE [LARGE SCALE GENOMIC DNA]</scope>
    <source>
        <strain evidence="3 4">130c</strain>
    </source>
</reference>
<dbReference type="EMBL" id="CCKQ01000627">
    <property type="protein sequence ID" value="CDW71716.1"/>
    <property type="molecule type" value="Genomic_DNA"/>
</dbReference>
<keyword evidence="3" id="KW-0012">Acyltransferase</keyword>
<feature type="domain" description="2-oxoacid dehydrogenase acyltransferase catalytic" evidence="1">
    <location>
        <begin position="134"/>
        <end position="216"/>
    </location>
</feature>
<accession>A0A077ZTB5</accession>
<dbReference type="GO" id="GO:0016746">
    <property type="term" value="F:acyltransferase activity"/>
    <property type="evidence" value="ECO:0007669"/>
    <property type="project" value="UniProtKB-KW"/>
</dbReference>
<dbReference type="Gene3D" id="3.30.559.10">
    <property type="entry name" value="Chloramphenicol acetyltransferase-like domain"/>
    <property type="match status" value="1"/>
</dbReference>
<dbReference type="SUPFAM" id="SSF52777">
    <property type="entry name" value="CoA-dependent acyltransferases"/>
    <property type="match status" value="1"/>
</dbReference>
<dbReference type="EMBL" id="CCKQ01001457">
    <property type="protein sequence ID" value="CDW72570.1"/>
    <property type="molecule type" value="Genomic_DNA"/>
</dbReference>
<evidence type="ECO:0000313" key="2">
    <source>
        <dbReference type="EMBL" id="CDW71716.1"/>
    </source>
</evidence>
<organism evidence="3 4">
    <name type="scientific">Stylonychia lemnae</name>
    <name type="common">Ciliate</name>
    <dbReference type="NCBI Taxonomy" id="5949"/>
    <lineage>
        <taxon>Eukaryota</taxon>
        <taxon>Sar</taxon>
        <taxon>Alveolata</taxon>
        <taxon>Ciliophora</taxon>
        <taxon>Intramacronucleata</taxon>
        <taxon>Spirotrichea</taxon>
        <taxon>Stichotrichia</taxon>
        <taxon>Sporadotrichida</taxon>
        <taxon>Oxytrichidae</taxon>
        <taxon>Stylonychinae</taxon>
        <taxon>Stylonychia</taxon>
    </lineage>
</organism>
<keyword evidence="4" id="KW-1185">Reference proteome</keyword>
<gene>
    <name evidence="3" type="primary">Contig4185.g4474</name>
    <name evidence="2" type="synonym">Contig2285.g2465</name>
    <name evidence="3" type="ORF">STYLEM_1532</name>
    <name evidence="2" type="ORF">STYLEM_664</name>
</gene>